<accession>A0AAN9ST28</accession>
<dbReference type="Proteomes" id="UP001386955">
    <property type="component" value="Unassembled WGS sequence"/>
</dbReference>
<protein>
    <submittedName>
        <fullName evidence="1">Uncharacterized protein</fullName>
    </submittedName>
</protein>
<name>A0AAN9ST28_PSOTE</name>
<gene>
    <name evidence="1" type="ORF">VNO78_05566</name>
</gene>
<keyword evidence="2" id="KW-1185">Reference proteome</keyword>
<organism evidence="1 2">
    <name type="scientific">Psophocarpus tetragonolobus</name>
    <name type="common">Winged bean</name>
    <name type="synonym">Dolichos tetragonolobus</name>
    <dbReference type="NCBI Taxonomy" id="3891"/>
    <lineage>
        <taxon>Eukaryota</taxon>
        <taxon>Viridiplantae</taxon>
        <taxon>Streptophyta</taxon>
        <taxon>Embryophyta</taxon>
        <taxon>Tracheophyta</taxon>
        <taxon>Spermatophyta</taxon>
        <taxon>Magnoliopsida</taxon>
        <taxon>eudicotyledons</taxon>
        <taxon>Gunneridae</taxon>
        <taxon>Pentapetalae</taxon>
        <taxon>rosids</taxon>
        <taxon>fabids</taxon>
        <taxon>Fabales</taxon>
        <taxon>Fabaceae</taxon>
        <taxon>Papilionoideae</taxon>
        <taxon>50 kb inversion clade</taxon>
        <taxon>NPAAA clade</taxon>
        <taxon>indigoferoid/millettioid clade</taxon>
        <taxon>Phaseoleae</taxon>
        <taxon>Psophocarpus</taxon>
    </lineage>
</organism>
<evidence type="ECO:0000313" key="2">
    <source>
        <dbReference type="Proteomes" id="UP001386955"/>
    </source>
</evidence>
<dbReference type="EMBL" id="JAYMYS010000002">
    <property type="protein sequence ID" value="KAK7404611.1"/>
    <property type="molecule type" value="Genomic_DNA"/>
</dbReference>
<dbReference type="AlphaFoldDB" id="A0AAN9ST28"/>
<comment type="caution">
    <text evidence="1">The sequence shown here is derived from an EMBL/GenBank/DDBJ whole genome shotgun (WGS) entry which is preliminary data.</text>
</comment>
<sequence>MYVIKLVEQILACYSGEVNSNKGELTDRNSSSVADDDMDLVFAEQRFGPLRREALDRRRIYRSDLGHLSHHNGFSAGVHQPSLYPKECILDSNSMALGAETRCNHNDCLLGPNNI</sequence>
<reference evidence="1 2" key="1">
    <citation type="submission" date="2024-01" db="EMBL/GenBank/DDBJ databases">
        <title>The genomes of 5 underutilized Papilionoideae crops provide insights into root nodulation and disease resistanc.</title>
        <authorList>
            <person name="Jiang F."/>
        </authorList>
    </citation>
    <scope>NUCLEOTIDE SEQUENCE [LARGE SCALE GENOMIC DNA]</scope>
    <source>
        <strain evidence="1">DUOXIRENSHENG_FW03</strain>
        <tissue evidence="1">Leaves</tissue>
    </source>
</reference>
<evidence type="ECO:0000313" key="1">
    <source>
        <dbReference type="EMBL" id="KAK7404611.1"/>
    </source>
</evidence>
<proteinExistence type="predicted"/>